<organism evidence="13 14">
    <name type="scientific">Oryzihumus leptocrescens</name>
    <dbReference type="NCBI Taxonomy" id="297536"/>
    <lineage>
        <taxon>Bacteria</taxon>
        <taxon>Bacillati</taxon>
        <taxon>Actinomycetota</taxon>
        <taxon>Actinomycetes</taxon>
        <taxon>Micrococcales</taxon>
        <taxon>Intrasporangiaceae</taxon>
        <taxon>Oryzihumus</taxon>
    </lineage>
</organism>
<evidence type="ECO:0000256" key="5">
    <source>
        <dbReference type="ARBA" id="ARBA00022723"/>
    </source>
</evidence>
<evidence type="ECO:0000256" key="1">
    <source>
        <dbReference type="ARBA" id="ARBA00000553"/>
    </source>
</evidence>
<dbReference type="InterPro" id="IPR038371">
    <property type="entry name" value="Cu_polyphenol_OxRdtase_sf"/>
</dbReference>
<evidence type="ECO:0000256" key="3">
    <source>
        <dbReference type="ARBA" id="ARBA00007353"/>
    </source>
</evidence>
<dbReference type="PANTHER" id="PTHR30616">
    <property type="entry name" value="UNCHARACTERIZED PROTEIN YFIH"/>
    <property type="match status" value="1"/>
</dbReference>
<dbReference type="GO" id="GO:0017061">
    <property type="term" value="F:S-methyl-5-thioadenosine phosphorylase activity"/>
    <property type="evidence" value="ECO:0007669"/>
    <property type="project" value="UniProtKB-EC"/>
</dbReference>
<dbReference type="RefSeq" id="WP_141788713.1">
    <property type="nucleotide sequence ID" value="NZ_BAAAKX010000007.1"/>
</dbReference>
<evidence type="ECO:0000256" key="11">
    <source>
        <dbReference type="ARBA" id="ARBA00049893"/>
    </source>
</evidence>
<dbReference type="NCBIfam" id="TIGR00726">
    <property type="entry name" value="peptidoglycan editing factor PgeF"/>
    <property type="match status" value="1"/>
</dbReference>
<comment type="similarity">
    <text evidence="3 12">Belongs to the purine nucleoside phosphorylase YfiH/LACC1 family.</text>
</comment>
<keyword evidence="7" id="KW-0862">Zinc</keyword>
<accession>A0A542ZKJ1</accession>
<dbReference type="InterPro" id="IPR011324">
    <property type="entry name" value="Cytotoxic_necrot_fac-like_cat"/>
</dbReference>
<keyword evidence="8" id="KW-0186">Copper</keyword>
<gene>
    <name evidence="13" type="ORF">FB474_2264</name>
</gene>
<dbReference type="PANTHER" id="PTHR30616:SF2">
    <property type="entry name" value="PURINE NUCLEOSIDE PHOSPHORYLASE LACC1"/>
    <property type="match status" value="1"/>
</dbReference>
<evidence type="ECO:0000256" key="7">
    <source>
        <dbReference type="ARBA" id="ARBA00022833"/>
    </source>
</evidence>
<name>A0A542ZKJ1_9MICO</name>
<evidence type="ECO:0000256" key="2">
    <source>
        <dbReference type="ARBA" id="ARBA00003215"/>
    </source>
</evidence>
<dbReference type="CDD" id="cd16833">
    <property type="entry name" value="YfiH"/>
    <property type="match status" value="1"/>
</dbReference>
<dbReference type="OrthoDB" id="4279at2"/>
<evidence type="ECO:0000313" key="14">
    <source>
        <dbReference type="Proteomes" id="UP000319514"/>
    </source>
</evidence>
<comment type="catalytic activity">
    <reaction evidence="9">
        <text>adenosine + H2O + H(+) = inosine + NH4(+)</text>
        <dbReference type="Rhea" id="RHEA:24408"/>
        <dbReference type="ChEBI" id="CHEBI:15377"/>
        <dbReference type="ChEBI" id="CHEBI:15378"/>
        <dbReference type="ChEBI" id="CHEBI:16335"/>
        <dbReference type="ChEBI" id="CHEBI:17596"/>
        <dbReference type="ChEBI" id="CHEBI:28938"/>
        <dbReference type="EC" id="3.5.4.4"/>
    </reaction>
    <physiologicalReaction direction="left-to-right" evidence="9">
        <dbReference type="Rhea" id="RHEA:24409"/>
    </physiologicalReaction>
</comment>
<keyword evidence="6" id="KW-0378">Hydrolase</keyword>
<sequence length="250" mass="26111">MFLWSQRLEPSADRSGVHWGFTSRHGGVSAAPWDGLNLGGHVGDEPVAVEANRVRVAEAVAVPRDHLLFMNQVHGDQVVVVDGPWSGAVPDADAVVTTRTDVALAVLVADCTPVLLLDREAGVAGAVHAGRPGMVAGVVGRAVTTMRELGARRIEAAVGPSVCGRCYEVPAAMRADAARVAPVSATVSWTGTPAIDVAAGVVTQLRGLDVTVHWVPGCTRESADLYSYRRDKVTGRFAGVVRLLPGTGRG</sequence>
<keyword evidence="14" id="KW-1185">Reference proteome</keyword>
<dbReference type="GO" id="GO:0005507">
    <property type="term" value="F:copper ion binding"/>
    <property type="evidence" value="ECO:0007669"/>
    <property type="project" value="TreeGrafter"/>
</dbReference>
<evidence type="ECO:0000256" key="6">
    <source>
        <dbReference type="ARBA" id="ARBA00022801"/>
    </source>
</evidence>
<comment type="caution">
    <text evidence="13">The sequence shown here is derived from an EMBL/GenBank/DDBJ whole genome shotgun (WGS) entry which is preliminary data.</text>
</comment>
<evidence type="ECO:0000256" key="8">
    <source>
        <dbReference type="ARBA" id="ARBA00023008"/>
    </source>
</evidence>
<evidence type="ECO:0000256" key="12">
    <source>
        <dbReference type="RuleBase" id="RU361274"/>
    </source>
</evidence>
<evidence type="ECO:0000313" key="13">
    <source>
        <dbReference type="EMBL" id="TQL60864.1"/>
    </source>
</evidence>
<dbReference type="Pfam" id="PF02578">
    <property type="entry name" value="Cu-oxidase_4"/>
    <property type="match status" value="1"/>
</dbReference>
<dbReference type="AlphaFoldDB" id="A0A542ZKJ1"/>
<protein>
    <recommendedName>
        <fullName evidence="12">Purine nucleoside phosphorylase</fullName>
    </recommendedName>
</protein>
<evidence type="ECO:0000256" key="9">
    <source>
        <dbReference type="ARBA" id="ARBA00047989"/>
    </source>
</evidence>
<evidence type="ECO:0000256" key="4">
    <source>
        <dbReference type="ARBA" id="ARBA00022679"/>
    </source>
</evidence>
<dbReference type="Proteomes" id="UP000319514">
    <property type="component" value="Unassembled WGS sequence"/>
</dbReference>
<dbReference type="SUPFAM" id="SSF64438">
    <property type="entry name" value="CNF1/YfiH-like putative cysteine hydrolases"/>
    <property type="match status" value="1"/>
</dbReference>
<comment type="catalytic activity">
    <reaction evidence="10">
        <text>adenosine + phosphate = alpha-D-ribose 1-phosphate + adenine</text>
        <dbReference type="Rhea" id="RHEA:27642"/>
        <dbReference type="ChEBI" id="CHEBI:16335"/>
        <dbReference type="ChEBI" id="CHEBI:16708"/>
        <dbReference type="ChEBI" id="CHEBI:43474"/>
        <dbReference type="ChEBI" id="CHEBI:57720"/>
        <dbReference type="EC" id="2.4.2.1"/>
    </reaction>
    <physiologicalReaction direction="left-to-right" evidence="10">
        <dbReference type="Rhea" id="RHEA:27643"/>
    </physiologicalReaction>
</comment>
<dbReference type="Gene3D" id="3.60.140.10">
    <property type="entry name" value="CNF1/YfiH-like putative cysteine hydrolases"/>
    <property type="match status" value="1"/>
</dbReference>
<keyword evidence="4" id="KW-0808">Transferase</keyword>
<evidence type="ECO:0000256" key="10">
    <source>
        <dbReference type="ARBA" id="ARBA00048968"/>
    </source>
</evidence>
<dbReference type="GO" id="GO:0016787">
    <property type="term" value="F:hydrolase activity"/>
    <property type="evidence" value="ECO:0007669"/>
    <property type="project" value="UniProtKB-KW"/>
</dbReference>
<comment type="catalytic activity">
    <reaction evidence="11">
        <text>S-methyl-5'-thioadenosine + phosphate = 5-(methylsulfanyl)-alpha-D-ribose 1-phosphate + adenine</text>
        <dbReference type="Rhea" id="RHEA:11852"/>
        <dbReference type="ChEBI" id="CHEBI:16708"/>
        <dbReference type="ChEBI" id="CHEBI:17509"/>
        <dbReference type="ChEBI" id="CHEBI:43474"/>
        <dbReference type="ChEBI" id="CHEBI:58533"/>
        <dbReference type="EC" id="2.4.2.28"/>
    </reaction>
    <physiologicalReaction direction="left-to-right" evidence="11">
        <dbReference type="Rhea" id="RHEA:11853"/>
    </physiologicalReaction>
</comment>
<comment type="catalytic activity">
    <reaction evidence="1">
        <text>inosine + phosphate = alpha-D-ribose 1-phosphate + hypoxanthine</text>
        <dbReference type="Rhea" id="RHEA:27646"/>
        <dbReference type="ChEBI" id="CHEBI:17368"/>
        <dbReference type="ChEBI" id="CHEBI:17596"/>
        <dbReference type="ChEBI" id="CHEBI:43474"/>
        <dbReference type="ChEBI" id="CHEBI:57720"/>
        <dbReference type="EC" id="2.4.2.1"/>
    </reaction>
    <physiologicalReaction direction="left-to-right" evidence="1">
        <dbReference type="Rhea" id="RHEA:27647"/>
    </physiologicalReaction>
</comment>
<comment type="function">
    <text evidence="2">Purine nucleoside enzyme that catalyzes the phosphorolysis of adenosine and inosine nucleosides, yielding D-ribose 1-phosphate and the respective free bases, adenine and hypoxanthine. Also catalyzes the phosphorolysis of S-methyl-5'-thioadenosine into adenine and S-methyl-5-thio-alpha-D-ribose 1-phosphate. Also has adenosine deaminase activity.</text>
</comment>
<dbReference type="InterPro" id="IPR003730">
    <property type="entry name" value="Cu_polyphenol_OxRdtase"/>
</dbReference>
<keyword evidence="5" id="KW-0479">Metal-binding</keyword>
<proteinExistence type="inferred from homology"/>
<dbReference type="EMBL" id="VFOQ01000001">
    <property type="protein sequence ID" value="TQL60864.1"/>
    <property type="molecule type" value="Genomic_DNA"/>
</dbReference>
<reference evidence="13 14" key="1">
    <citation type="submission" date="2019-06" db="EMBL/GenBank/DDBJ databases">
        <title>Sequencing the genomes of 1000 actinobacteria strains.</title>
        <authorList>
            <person name="Klenk H.-P."/>
        </authorList>
    </citation>
    <scope>NUCLEOTIDE SEQUENCE [LARGE SCALE GENOMIC DNA]</scope>
    <source>
        <strain evidence="13 14">DSM 18082</strain>
    </source>
</reference>